<feature type="non-terminal residue" evidence="1">
    <location>
        <position position="93"/>
    </location>
</feature>
<protein>
    <submittedName>
        <fullName evidence="1">Uncharacterized protein</fullName>
    </submittedName>
</protein>
<reference evidence="1" key="1">
    <citation type="journal article" date="2014" name="Front. Microbiol.">
        <title>High frequency of phylogenetically diverse reductive dehalogenase-homologous genes in deep subseafloor sedimentary metagenomes.</title>
        <authorList>
            <person name="Kawai M."/>
            <person name="Futagami T."/>
            <person name="Toyoda A."/>
            <person name="Takaki Y."/>
            <person name="Nishi S."/>
            <person name="Hori S."/>
            <person name="Arai W."/>
            <person name="Tsubouchi T."/>
            <person name="Morono Y."/>
            <person name="Uchiyama I."/>
            <person name="Ito T."/>
            <person name="Fujiyama A."/>
            <person name="Inagaki F."/>
            <person name="Takami H."/>
        </authorList>
    </citation>
    <scope>NUCLEOTIDE SEQUENCE</scope>
    <source>
        <strain evidence="1">Expedition CK06-06</strain>
    </source>
</reference>
<dbReference type="AlphaFoldDB" id="X1CIR2"/>
<accession>X1CIR2</accession>
<sequence>MTGIWNDVHDPPAPPFDPDKIEWEHDIKTRKTIKTNHVTTVQTRSVWKNLMSIMEDPIEILKGTVKNNAALMLNPTDKIKINLKRNFDGTEKT</sequence>
<evidence type="ECO:0000313" key="1">
    <source>
        <dbReference type="EMBL" id="GAH07552.1"/>
    </source>
</evidence>
<comment type="caution">
    <text evidence="1">The sequence shown here is derived from an EMBL/GenBank/DDBJ whole genome shotgun (WGS) entry which is preliminary data.</text>
</comment>
<gene>
    <name evidence="1" type="ORF">S01H4_53675</name>
</gene>
<dbReference type="EMBL" id="BART01030812">
    <property type="protein sequence ID" value="GAH07552.1"/>
    <property type="molecule type" value="Genomic_DNA"/>
</dbReference>
<organism evidence="1">
    <name type="scientific">marine sediment metagenome</name>
    <dbReference type="NCBI Taxonomy" id="412755"/>
    <lineage>
        <taxon>unclassified sequences</taxon>
        <taxon>metagenomes</taxon>
        <taxon>ecological metagenomes</taxon>
    </lineage>
</organism>
<name>X1CIR2_9ZZZZ</name>
<proteinExistence type="predicted"/>